<name>A0A6A4G0B8_9STRA</name>
<evidence type="ECO:0000313" key="2">
    <source>
        <dbReference type="EMBL" id="KAE9042091.1"/>
    </source>
</evidence>
<feature type="compositionally biased region" description="Polar residues" evidence="1">
    <location>
        <begin position="27"/>
        <end position="39"/>
    </location>
</feature>
<evidence type="ECO:0000313" key="5">
    <source>
        <dbReference type="Proteomes" id="UP000429607"/>
    </source>
</evidence>
<evidence type="ECO:0000313" key="7">
    <source>
        <dbReference type="Proteomes" id="UP000435112"/>
    </source>
</evidence>
<dbReference type="EMBL" id="QXFU01000155">
    <property type="protein sequence ID" value="KAE9042091.1"/>
    <property type="molecule type" value="Genomic_DNA"/>
</dbReference>
<proteinExistence type="predicted"/>
<evidence type="ECO:0000313" key="4">
    <source>
        <dbReference type="EMBL" id="KAE9348012.1"/>
    </source>
</evidence>
<reference evidence="4 6" key="1">
    <citation type="submission" date="2018-08" db="EMBL/GenBank/DDBJ databases">
        <title>Genomic investigation of the strawberry pathogen Phytophthora fragariae indicates pathogenicity is determined by transcriptional variation in three key races.</title>
        <authorList>
            <person name="Adams T.M."/>
            <person name="Armitage A.D."/>
            <person name="Sobczyk M.K."/>
            <person name="Bates H.J."/>
            <person name="Dunwell J.M."/>
            <person name="Nellist C.F."/>
            <person name="Harrison R.J."/>
        </authorList>
    </citation>
    <scope>NUCLEOTIDE SEQUENCE [LARGE SCALE GENOMIC DNA]</scope>
    <source>
        <strain evidence="3 5">SCRP249</strain>
        <strain evidence="2 7">SCRP324</strain>
        <strain evidence="4 6">SCRP333</strain>
    </source>
</reference>
<sequence>MTPRSGSAHKRPLASDEVDYSEDDMSEGSSLNEWLSSPSPGHVESTERE</sequence>
<accession>A0A6A4G0B8</accession>
<dbReference type="Proteomes" id="UP000429607">
    <property type="component" value="Unassembled WGS sequence"/>
</dbReference>
<dbReference type="Proteomes" id="UP000435112">
    <property type="component" value="Unassembled WGS sequence"/>
</dbReference>
<dbReference type="AlphaFoldDB" id="A0A6A4G0B8"/>
<comment type="caution">
    <text evidence="4">The sequence shown here is derived from an EMBL/GenBank/DDBJ whole genome shotgun (WGS) entry which is preliminary data.</text>
</comment>
<feature type="compositionally biased region" description="Acidic residues" evidence="1">
    <location>
        <begin position="16"/>
        <end position="26"/>
    </location>
</feature>
<protein>
    <submittedName>
        <fullName evidence="4">Uncharacterized protein</fullName>
    </submittedName>
</protein>
<evidence type="ECO:0000313" key="6">
    <source>
        <dbReference type="Proteomes" id="UP000434957"/>
    </source>
</evidence>
<evidence type="ECO:0000313" key="3">
    <source>
        <dbReference type="EMBL" id="KAE9048418.1"/>
    </source>
</evidence>
<dbReference type="EMBL" id="QXFV01000147">
    <property type="protein sequence ID" value="KAE9048418.1"/>
    <property type="molecule type" value="Genomic_DNA"/>
</dbReference>
<gene>
    <name evidence="3" type="ORF">PR001_g3821</name>
    <name evidence="2" type="ORF">PR002_g4094</name>
    <name evidence="4" type="ORF">PR003_g6627</name>
</gene>
<organism evidence="4 6">
    <name type="scientific">Phytophthora rubi</name>
    <dbReference type="NCBI Taxonomy" id="129364"/>
    <lineage>
        <taxon>Eukaryota</taxon>
        <taxon>Sar</taxon>
        <taxon>Stramenopiles</taxon>
        <taxon>Oomycota</taxon>
        <taxon>Peronosporomycetes</taxon>
        <taxon>Peronosporales</taxon>
        <taxon>Peronosporaceae</taxon>
        <taxon>Phytophthora</taxon>
    </lineage>
</organism>
<dbReference type="Proteomes" id="UP000434957">
    <property type="component" value="Unassembled WGS sequence"/>
</dbReference>
<keyword evidence="6" id="KW-1185">Reference proteome</keyword>
<dbReference type="EMBL" id="QXFT01000298">
    <property type="protein sequence ID" value="KAE9348012.1"/>
    <property type="molecule type" value="Genomic_DNA"/>
</dbReference>
<feature type="region of interest" description="Disordered" evidence="1">
    <location>
        <begin position="1"/>
        <end position="49"/>
    </location>
</feature>
<evidence type="ECO:0000256" key="1">
    <source>
        <dbReference type="SAM" id="MobiDB-lite"/>
    </source>
</evidence>